<evidence type="ECO:0000256" key="4">
    <source>
        <dbReference type="ARBA" id="ARBA00022475"/>
    </source>
</evidence>
<keyword evidence="9 13" id="KW-1133">Transmembrane helix</keyword>
<evidence type="ECO:0000256" key="8">
    <source>
        <dbReference type="ARBA" id="ARBA00022982"/>
    </source>
</evidence>
<keyword evidence="7" id="KW-0479">Metal-binding</keyword>
<evidence type="ECO:0000313" key="16">
    <source>
        <dbReference type="Proteomes" id="UP000003113"/>
    </source>
</evidence>
<comment type="similarity">
    <text evidence="12">Belongs to the cytochrome b561 family.</text>
</comment>
<feature type="transmembrane region" description="Helical" evidence="13">
    <location>
        <begin position="85"/>
        <end position="103"/>
    </location>
</feature>
<keyword evidence="5" id="KW-0349">Heme</keyword>
<evidence type="ECO:0000256" key="3">
    <source>
        <dbReference type="ARBA" id="ARBA00022448"/>
    </source>
</evidence>
<dbReference type="EMBL" id="AGUF01000052">
    <property type="protein sequence ID" value="EHK65586.1"/>
    <property type="molecule type" value="Genomic_DNA"/>
</dbReference>
<keyword evidence="3" id="KW-0813">Transport</keyword>
<evidence type="ECO:0000256" key="9">
    <source>
        <dbReference type="ARBA" id="ARBA00022989"/>
    </source>
</evidence>
<feature type="transmembrane region" description="Helical" evidence="13">
    <location>
        <begin position="137"/>
        <end position="155"/>
    </location>
</feature>
<dbReference type="GO" id="GO:0022904">
    <property type="term" value="P:respiratory electron transport chain"/>
    <property type="evidence" value="ECO:0007669"/>
    <property type="project" value="InterPro"/>
</dbReference>
<evidence type="ECO:0000256" key="10">
    <source>
        <dbReference type="ARBA" id="ARBA00023004"/>
    </source>
</evidence>
<feature type="transmembrane region" description="Helical" evidence="13">
    <location>
        <begin position="45"/>
        <end position="65"/>
    </location>
</feature>
<dbReference type="PANTHER" id="PTHR30529">
    <property type="entry name" value="CYTOCHROME B561"/>
    <property type="match status" value="1"/>
</dbReference>
<dbReference type="Pfam" id="PF01292">
    <property type="entry name" value="Ni_hydr_CYTB"/>
    <property type="match status" value="1"/>
</dbReference>
<evidence type="ECO:0000256" key="1">
    <source>
        <dbReference type="ARBA" id="ARBA00001970"/>
    </source>
</evidence>
<keyword evidence="4" id="KW-1003">Cell membrane</keyword>
<dbReference type="OrthoDB" id="8536275at2"/>
<evidence type="ECO:0000259" key="14">
    <source>
        <dbReference type="Pfam" id="PF01292"/>
    </source>
</evidence>
<dbReference type="Proteomes" id="UP000003113">
    <property type="component" value="Unassembled WGS sequence"/>
</dbReference>
<evidence type="ECO:0000256" key="6">
    <source>
        <dbReference type="ARBA" id="ARBA00022692"/>
    </source>
</evidence>
<dbReference type="PANTHER" id="PTHR30529:SF1">
    <property type="entry name" value="CYTOCHROME B561 HOMOLOG 2"/>
    <property type="match status" value="1"/>
</dbReference>
<keyword evidence="8" id="KW-0249">Electron transport</keyword>
<protein>
    <submittedName>
        <fullName evidence="15">Putative cytochrome b561</fullName>
    </submittedName>
</protein>
<sequence>MDSPEGYGIVSRTLHWLMAALLLWQFASAAARQFMPDTPVEDFFWFSHTSLGFLLFILVLVRGAWALVNARRRPNSGFMARCGHVVLYLLMLAIPTLGLLRAYGRGRGYSPFGIEVFGARDHEIESLVQLANSWHGLLGWTLIALTAGHICMAFLHRKPNGQRVLSYMTKGQ</sequence>
<comment type="cofactor">
    <cofactor evidence="1">
        <name>heme b</name>
        <dbReference type="ChEBI" id="CHEBI:60344"/>
    </cofactor>
</comment>
<accession>H0F8F3</accession>
<keyword evidence="11 13" id="KW-0472">Membrane</keyword>
<dbReference type="AlphaFoldDB" id="H0F8F3"/>
<keyword evidence="16" id="KW-1185">Reference proteome</keyword>
<dbReference type="InterPro" id="IPR011577">
    <property type="entry name" value="Cyt_b561_bac/Ni-Hgenase"/>
</dbReference>
<gene>
    <name evidence="15" type="ORF">KYC_15257</name>
</gene>
<dbReference type="GO" id="GO:0020037">
    <property type="term" value="F:heme binding"/>
    <property type="evidence" value="ECO:0007669"/>
    <property type="project" value="TreeGrafter"/>
</dbReference>
<dbReference type="STRING" id="477184.KYC_15257"/>
<evidence type="ECO:0000256" key="5">
    <source>
        <dbReference type="ARBA" id="ARBA00022617"/>
    </source>
</evidence>
<evidence type="ECO:0000256" key="11">
    <source>
        <dbReference type="ARBA" id="ARBA00023136"/>
    </source>
</evidence>
<dbReference type="SUPFAM" id="SSF81342">
    <property type="entry name" value="Transmembrane di-heme cytochromes"/>
    <property type="match status" value="1"/>
</dbReference>
<dbReference type="GO" id="GO:0005886">
    <property type="term" value="C:plasma membrane"/>
    <property type="evidence" value="ECO:0007669"/>
    <property type="project" value="UniProtKB-SubCell"/>
</dbReference>
<dbReference type="PATRIC" id="fig|477184.5.peg.3009"/>
<dbReference type="InterPro" id="IPR052168">
    <property type="entry name" value="Cytochrome_b561_oxidase"/>
</dbReference>
<evidence type="ECO:0000313" key="15">
    <source>
        <dbReference type="EMBL" id="EHK65586.1"/>
    </source>
</evidence>
<evidence type="ECO:0000256" key="2">
    <source>
        <dbReference type="ARBA" id="ARBA00004651"/>
    </source>
</evidence>
<reference evidence="15 16" key="1">
    <citation type="journal article" date="2012" name="J. Bacteriol.">
        <title>Genome sequence of the highly efficient arsenite-oxidizing bacterium Achromobacter arsenitoxydans SY8.</title>
        <authorList>
            <person name="Li X."/>
            <person name="Hu Y."/>
            <person name="Gong J."/>
            <person name="Lin Y."/>
            <person name="Johnstone L."/>
            <person name="Rensing C."/>
            <person name="Wang G."/>
        </authorList>
    </citation>
    <scope>NUCLEOTIDE SEQUENCE [LARGE SCALE GENOMIC DNA]</scope>
    <source>
        <strain evidence="15 16">SY8</strain>
    </source>
</reference>
<name>H0F8F3_9BURK</name>
<dbReference type="GO" id="GO:0046872">
    <property type="term" value="F:metal ion binding"/>
    <property type="evidence" value="ECO:0007669"/>
    <property type="project" value="UniProtKB-KW"/>
</dbReference>
<feature type="domain" description="Cytochrome b561 bacterial/Ni-hydrogenase" evidence="14">
    <location>
        <begin position="7"/>
        <end position="171"/>
    </location>
</feature>
<keyword evidence="6 13" id="KW-0812">Transmembrane</keyword>
<comment type="caution">
    <text evidence="15">The sequence shown here is derived from an EMBL/GenBank/DDBJ whole genome shotgun (WGS) entry which is preliminary data.</text>
</comment>
<keyword evidence="10" id="KW-0408">Iron</keyword>
<evidence type="ECO:0000256" key="13">
    <source>
        <dbReference type="SAM" id="Phobius"/>
    </source>
</evidence>
<dbReference type="GO" id="GO:0009055">
    <property type="term" value="F:electron transfer activity"/>
    <property type="evidence" value="ECO:0007669"/>
    <property type="project" value="InterPro"/>
</dbReference>
<dbReference type="eggNOG" id="COG3038">
    <property type="taxonomic scope" value="Bacteria"/>
</dbReference>
<proteinExistence type="inferred from homology"/>
<comment type="subcellular location">
    <subcellularLocation>
        <location evidence="2">Cell membrane</location>
        <topology evidence="2">Multi-pass membrane protein</topology>
    </subcellularLocation>
</comment>
<evidence type="ECO:0000256" key="12">
    <source>
        <dbReference type="ARBA" id="ARBA00037975"/>
    </source>
</evidence>
<evidence type="ECO:0000256" key="7">
    <source>
        <dbReference type="ARBA" id="ARBA00022723"/>
    </source>
</evidence>
<dbReference type="InterPro" id="IPR016174">
    <property type="entry name" value="Di-haem_cyt_TM"/>
</dbReference>
<organism evidence="15 16">
    <name type="scientific">Achromobacter arsenitoxydans SY8</name>
    <dbReference type="NCBI Taxonomy" id="477184"/>
    <lineage>
        <taxon>Bacteria</taxon>
        <taxon>Pseudomonadati</taxon>
        <taxon>Pseudomonadota</taxon>
        <taxon>Betaproteobacteria</taxon>
        <taxon>Burkholderiales</taxon>
        <taxon>Alcaligenaceae</taxon>
        <taxon>Achromobacter</taxon>
    </lineage>
</organism>